<sequence length="39" mass="4333">MSDSNVSAENVPKSKNAEKNEAKRQAKLAKFAAKQSNRR</sequence>
<gene>
    <name evidence="2" type="ORF">DEBURN_LOCUS614</name>
</gene>
<evidence type="ECO:0000313" key="2">
    <source>
        <dbReference type="EMBL" id="CAG8433955.1"/>
    </source>
</evidence>
<feature type="compositionally biased region" description="Basic and acidic residues" evidence="1">
    <location>
        <begin position="15"/>
        <end position="24"/>
    </location>
</feature>
<comment type="caution">
    <text evidence="2">The sequence shown here is derived from an EMBL/GenBank/DDBJ whole genome shotgun (WGS) entry which is preliminary data.</text>
</comment>
<name>A0A9N8UY33_9GLOM</name>
<proteinExistence type="predicted"/>
<keyword evidence="3" id="KW-1185">Reference proteome</keyword>
<dbReference type="EMBL" id="CAJVPK010000021">
    <property type="protein sequence ID" value="CAG8433955.1"/>
    <property type="molecule type" value="Genomic_DNA"/>
</dbReference>
<dbReference type="AlphaFoldDB" id="A0A9N8UY33"/>
<organism evidence="2 3">
    <name type="scientific">Diversispora eburnea</name>
    <dbReference type="NCBI Taxonomy" id="1213867"/>
    <lineage>
        <taxon>Eukaryota</taxon>
        <taxon>Fungi</taxon>
        <taxon>Fungi incertae sedis</taxon>
        <taxon>Mucoromycota</taxon>
        <taxon>Glomeromycotina</taxon>
        <taxon>Glomeromycetes</taxon>
        <taxon>Diversisporales</taxon>
        <taxon>Diversisporaceae</taxon>
        <taxon>Diversispora</taxon>
    </lineage>
</organism>
<evidence type="ECO:0000313" key="3">
    <source>
        <dbReference type="Proteomes" id="UP000789706"/>
    </source>
</evidence>
<protein>
    <submittedName>
        <fullName evidence="2">2554_t:CDS:1</fullName>
    </submittedName>
</protein>
<dbReference type="Proteomes" id="UP000789706">
    <property type="component" value="Unassembled WGS sequence"/>
</dbReference>
<reference evidence="2" key="1">
    <citation type="submission" date="2021-06" db="EMBL/GenBank/DDBJ databases">
        <authorList>
            <person name="Kallberg Y."/>
            <person name="Tangrot J."/>
            <person name="Rosling A."/>
        </authorList>
    </citation>
    <scope>NUCLEOTIDE SEQUENCE</scope>
    <source>
        <strain evidence="2">AZ414A</strain>
    </source>
</reference>
<dbReference type="OrthoDB" id="5598168at2759"/>
<accession>A0A9N8UY33</accession>
<evidence type="ECO:0000256" key="1">
    <source>
        <dbReference type="SAM" id="MobiDB-lite"/>
    </source>
</evidence>
<feature type="region of interest" description="Disordered" evidence="1">
    <location>
        <begin position="1"/>
        <end position="39"/>
    </location>
</feature>